<evidence type="ECO:0000313" key="4">
    <source>
        <dbReference type="Proteomes" id="UP000295547"/>
    </source>
</evidence>
<name>A0A4R3R470_9HYPH</name>
<evidence type="ECO:0000313" key="3">
    <source>
        <dbReference type="Proteomes" id="UP000295507"/>
    </source>
</evidence>
<dbReference type="EMBL" id="SMBJ01000002">
    <property type="protein sequence ID" value="TCU29451.1"/>
    <property type="molecule type" value="Genomic_DNA"/>
</dbReference>
<dbReference type="EMBL" id="SMBK01000005">
    <property type="protein sequence ID" value="TCU38093.1"/>
    <property type="molecule type" value="Genomic_DNA"/>
</dbReference>
<dbReference type="Proteomes" id="UP000295547">
    <property type="component" value="Unassembled WGS sequence"/>
</dbReference>
<dbReference type="Proteomes" id="UP000295507">
    <property type="component" value="Unassembled WGS sequence"/>
</dbReference>
<comment type="caution">
    <text evidence="1">The sequence shown here is derived from an EMBL/GenBank/DDBJ whole genome shotgun (WGS) entry which is preliminary data.</text>
</comment>
<dbReference type="SUPFAM" id="SSF53822">
    <property type="entry name" value="Periplasmic binding protein-like I"/>
    <property type="match status" value="1"/>
</dbReference>
<reference evidence="3 4" key="1">
    <citation type="submission" date="2019-03" db="EMBL/GenBank/DDBJ databases">
        <title>Genomic Encyclopedia of Type Strains, Phase IV (KMG-V): Genome sequencing to study the core and pangenomes of soil and plant-associated prokaryotes.</title>
        <authorList>
            <person name="Whitman W."/>
        </authorList>
    </citation>
    <scope>NUCLEOTIDE SEQUENCE [LARGE SCALE GENOMIC DNA]</scope>
    <source>
        <strain evidence="1 4">Gr42</strain>
        <strain evidence="2 3">IE4868</strain>
    </source>
</reference>
<sequence>MNALGRRNEIVFVTHELTDERRQLMREGSIDAIIDQDPALEVRAAVEALAAHFGRNDDPPACLTTSIHIHMIENC</sequence>
<evidence type="ECO:0000313" key="1">
    <source>
        <dbReference type="EMBL" id="TCU29451.1"/>
    </source>
</evidence>
<evidence type="ECO:0000313" key="2">
    <source>
        <dbReference type="EMBL" id="TCU38093.1"/>
    </source>
</evidence>
<dbReference type="Gene3D" id="3.40.50.2300">
    <property type="match status" value="2"/>
</dbReference>
<evidence type="ECO:0008006" key="5">
    <source>
        <dbReference type="Google" id="ProtNLM"/>
    </source>
</evidence>
<organism evidence="1 4">
    <name type="scientific">Rhizobium azibense</name>
    <dbReference type="NCBI Taxonomy" id="1136135"/>
    <lineage>
        <taxon>Bacteria</taxon>
        <taxon>Pseudomonadati</taxon>
        <taxon>Pseudomonadota</taxon>
        <taxon>Alphaproteobacteria</taxon>
        <taxon>Hyphomicrobiales</taxon>
        <taxon>Rhizobiaceae</taxon>
        <taxon>Rhizobium/Agrobacterium group</taxon>
        <taxon>Rhizobium</taxon>
    </lineage>
</organism>
<dbReference type="InterPro" id="IPR028082">
    <property type="entry name" value="Peripla_BP_I"/>
</dbReference>
<accession>A0A4R3R470</accession>
<keyword evidence="4" id="KW-1185">Reference proteome</keyword>
<proteinExistence type="predicted"/>
<gene>
    <name evidence="2" type="ORF">EV129_105412</name>
    <name evidence="1" type="ORF">EV130_102634</name>
</gene>
<dbReference type="AlphaFoldDB" id="A0A4R3R470"/>
<protein>
    <recommendedName>
        <fullName evidence="5">Substrate-binding family protein</fullName>
    </recommendedName>
</protein>